<keyword evidence="6 10" id="KW-0443">Lipid metabolism</keyword>
<protein>
    <recommendedName>
        <fullName evidence="10">Glycerol-3-phosphate acyltransferase</fullName>
    </recommendedName>
    <alternativeName>
        <fullName evidence="10">Acyl-PO4 G3P acyltransferase</fullName>
    </alternativeName>
    <alternativeName>
        <fullName evidence="10">Acyl-phosphate--glycerol-3-phosphate acyltransferase</fullName>
    </alternativeName>
    <alternativeName>
        <fullName evidence="10">G3P acyltransferase</fullName>
        <shortName evidence="10">GPAT</shortName>
        <ecNumber evidence="10">2.3.1.275</ecNumber>
    </alternativeName>
    <alternativeName>
        <fullName evidence="10">Lysophosphatidic acid synthase</fullName>
        <shortName evidence="10">LPA synthase</shortName>
    </alternativeName>
</protein>
<accession>A0A4Y1YNT6</accession>
<dbReference type="SMART" id="SM01207">
    <property type="entry name" value="G3P_acyltransf"/>
    <property type="match status" value="1"/>
</dbReference>
<sequence>MVTIILIIAAYLLGSVSFAVVASWLFKLPDPRSYGSGNPGATNVLRTGKKAAAIITLLGDAGKGWLAVVIARYWSNTEGLGNEVIAGMALAVFLGHLFPIFLRFKGGKGVATSAGVLLGLNPWLGLLTILTWLVVALVSRISSLSALLAALLAPVYAYFLLEQEIFVLTVLLLSALLIIKHHSNIANLLAGKETKIGKSSSS</sequence>
<evidence type="ECO:0000256" key="5">
    <source>
        <dbReference type="ARBA" id="ARBA00022989"/>
    </source>
</evidence>
<reference evidence="11 12" key="1">
    <citation type="submission" date="2019-06" db="EMBL/GenBank/DDBJ databases">
        <title>Nitrosomonas stercoris KYUHI-S whole genome shotgun sequence.</title>
        <authorList>
            <person name="Nakagawa T."/>
            <person name="Tsuchiya Y."/>
            <person name="Takahashi R."/>
        </authorList>
    </citation>
    <scope>NUCLEOTIDE SEQUENCE [LARGE SCALE GENOMIC DNA]</scope>
    <source>
        <strain evidence="11 12">KYUHI-S</strain>
    </source>
</reference>
<dbReference type="Proteomes" id="UP000316473">
    <property type="component" value="Chromosome"/>
</dbReference>
<dbReference type="PANTHER" id="PTHR30309">
    <property type="entry name" value="INNER MEMBRANE PROTEIN YGIH"/>
    <property type="match status" value="1"/>
</dbReference>
<dbReference type="GO" id="GO:0008654">
    <property type="term" value="P:phospholipid biosynthetic process"/>
    <property type="evidence" value="ECO:0007669"/>
    <property type="project" value="UniProtKB-UniRule"/>
</dbReference>
<dbReference type="AlphaFoldDB" id="A0A4Y1YNT6"/>
<dbReference type="KEGG" id="nst:Nstercoris_00782"/>
<keyword evidence="3 10" id="KW-0808">Transferase</keyword>
<evidence type="ECO:0000313" key="12">
    <source>
        <dbReference type="Proteomes" id="UP000316473"/>
    </source>
</evidence>
<dbReference type="GO" id="GO:0043772">
    <property type="term" value="F:acyl-phosphate glycerol-3-phosphate acyltransferase activity"/>
    <property type="evidence" value="ECO:0007669"/>
    <property type="project" value="UniProtKB-UniRule"/>
</dbReference>
<proteinExistence type="inferred from homology"/>
<dbReference type="Pfam" id="PF02660">
    <property type="entry name" value="G3P_acyltransf"/>
    <property type="match status" value="1"/>
</dbReference>
<feature type="transmembrane region" description="Helical" evidence="10">
    <location>
        <begin position="114"/>
        <end position="135"/>
    </location>
</feature>
<comment type="catalytic activity">
    <reaction evidence="10">
        <text>an acyl phosphate + sn-glycerol 3-phosphate = a 1-acyl-sn-glycero-3-phosphate + phosphate</text>
        <dbReference type="Rhea" id="RHEA:34075"/>
        <dbReference type="ChEBI" id="CHEBI:43474"/>
        <dbReference type="ChEBI" id="CHEBI:57597"/>
        <dbReference type="ChEBI" id="CHEBI:57970"/>
        <dbReference type="ChEBI" id="CHEBI:59918"/>
        <dbReference type="EC" id="2.3.1.275"/>
    </reaction>
</comment>
<evidence type="ECO:0000256" key="4">
    <source>
        <dbReference type="ARBA" id="ARBA00022692"/>
    </source>
</evidence>
<feature type="transmembrane region" description="Helical" evidence="10">
    <location>
        <begin position="155"/>
        <end position="179"/>
    </location>
</feature>
<dbReference type="HAMAP" id="MF_01043">
    <property type="entry name" value="PlsY"/>
    <property type="match status" value="1"/>
</dbReference>
<comment type="subcellular location">
    <subcellularLocation>
        <location evidence="10">Cell membrane</location>
        <topology evidence="10">Multi-pass membrane protein</topology>
    </subcellularLocation>
</comment>
<comment type="subunit">
    <text evidence="10">Probably interacts with PlsX.</text>
</comment>
<evidence type="ECO:0000256" key="9">
    <source>
        <dbReference type="ARBA" id="ARBA00023264"/>
    </source>
</evidence>
<dbReference type="EC" id="2.3.1.275" evidence="10"/>
<comment type="caution">
    <text evidence="10">Lacks conserved residue(s) required for the propagation of feature annotation.</text>
</comment>
<dbReference type="GO" id="GO:0005886">
    <property type="term" value="C:plasma membrane"/>
    <property type="evidence" value="ECO:0007669"/>
    <property type="project" value="UniProtKB-SubCell"/>
</dbReference>
<keyword evidence="2 10" id="KW-0444">Lipid biosynthesis</keyword>
<evidence type="ECO:0000256" key="6">
    <source>
        <dbReference type="ARBA" id="ARBA00023098"/>
    </source>
</evidence>
<dbReference type="EMBL" id="AP019755">
    <property type="protein sequence ID" value="BBL34543.1"/>
    <property type="molecule type" value="Genomic_DNA"/>
</dbReference>
<keyword evidence="11" id="KW-0012">Acyltransferase</keyword>
<keyword evidence="1 10" id="KW-1003">Cell membrane</keyword>
<evidence type="ECO:0000256" key="7">
    <source>
        <dbReference type="ARBA" id="ARBA00023136"/>
    </source>
</evidence>
<name>A0A4Y1YNT6_9PROT</name>
<feature type="transmembrane region" description="Helical" evidence="10">
    <location>
        <begin position="84"/>
        <end position="102"/>
    </location>
</feature>
<comment type="similarity">
    <text evidence="10">Belongs to the PlsY family.</text>
</comment>
<keyword evidence="4 10" id="KW-0812">Transmembrane</keyword>
<evidence type="ECO:0000256" key="3">
    <source>
        <dbReference type="ARBA" id="ARBA00022679"/>
    </source>
</evidence>
<keyword evidence="7 10" id="KW-0472">Membrane</keyword>
<organism evidence="11 12">
    <name type="scientific">Nitrosomonas stercoris</name>
    <dbReference type="NCBI Taxonomy" id="1444684"/>
    <lineage>
        <taxon>Bacteria</taxon>
        <taxon>Pseudomonadati</taxon>
        <taxon>Pseudomonadota</taxon>
        <taxon>Betaproteobacteria</taxon>
        <taxon>Nitrosomonadales</taxon>
        <taxon>Nitrosomonadaceae</taxon>
        <taxon>Nitrosomonas</taxon>
    </lineage>
</organism>
<comment type="function">
    <text evidence="10">Catalyzes the transfer of an acyl group from acyl-phosphate (acyl-PO(4)) to glycerol-3-phosphate (G3P) to form lysophosphatidic acid (LPA). This enzyme utilizes acyl-phosphate as fatty acyl donor, but not acyl-CoA or acyl-ACP.</text>
</comment>
<dbReference type="NCBIfam" id="TIGR00023">
    <property type="entry name" value="glycerol-3-phosphate 1-O-acyltransferase PlsY"/>
    <property type="match status" value="1"/>
</dbReference>
<dbReference type="UniPathway" id="UPA00085"/>
<dbReference type="InterPro" id="IPR003811">
    <property type="entry name" value="G3P_acylTferase_PlsY"/>
</dbReference>
<keyword evidence="12" id="KW-1185">Reference proteome</keyword>
<keyword evidence="8 10" id="KW-0594">Phospholipid biosynthesis</keyword>
<keyword evidence="9 10" id="KW-1208">Phospholipid metabolism</keyword>
<evidence type="ECO:0000256" key="8">
    <source>
        <dbReference type="ARBA" id="ARBA00023209"/>
    </source>
</evidence>
<keyword evidence="5 10" id="KW-1133">Transmembrane helix</keyword>
<evidence type="ECO:0000256" key="2">
    <source>
        <dbReference type="ARBA" id="ARBA00022516"/>
    </source>
</evidence>
<gene>
    <name evidence="10" type="primary">plsY</name>
    <name evidence="11" type="ORF">Nstercoris_00782</name>
</gene>
<comment type="pathway">
    <text evidence="10">Lipid metabolism; phospholipid metabolism.</text>
</comment>
<dbReference type="PANTHER" id="PTHR30309:SF0">
    <property type="entry name" value="GLYCEROL-3-PHOSPHATE ACYLTRANSFERASE-RELATED"/>
    <property type="match status" value="1"/>
</dbReference>
<evidence type="ECO:0000313" key="11">
    <source>
        <dbReference type="EMBL" id="BBL34543.1"/>
    </source>
</evidence>
<evidence type="ECO:0000256" key="10">
    <source>
        <dbReference type="HAMAP-Rule" id="MF_01043"/>
    </source>
</evidence>
<evidence type="ECO:0000256" key="1">
    <source>
        <dbReference type="ARBA" id="ARBA00022475"/>
    </source>
</evidence>